<feature type="binding site" evidence="2">
    <location>
        <begin position="107"/>
        <end position="110"/>
    </location>
    <ligand>
        <name>ATP</name>
        <dbReference type="ChEBI" id="CHEBI:30616"/>
    </ligand>
</feature>
<dbReference type="PATRIC" id="fig|83552.4.peg.853"/>
<organism evidence="3 4">
    <name type="scientific">Parachlamydia acanthamoebae</name>
    <dbReference type="NCBI Taxonomy" id="83552"/>
    <lineage>
        <taxon>Bacteria</taxon>
        <taxon>Pseudomonadati</taxon>
        <taxon>Chlamydiota</taxon>
        <taxon>Chlamydiia</taxon>
        <taxon>Parachlamydiales</taxon>
        <taxon>Parachlamydiaceae</taxon>
        <taxon>Parachlamydia</taxon>
    </lineage>
</organism>
<comment type="cofactor">
    <cofactor evidence="2">
        <name>Mg(2+)</name>
        <dbReference type="ChEBI" id="CHEBI:18420"/>
    </cofactor>
</comment>
<keyword evidence="2 3" id="KW-0436">Ligase</keyword>
<dbReference type="AlphaFoldDB" id="A0A0C1C334"/>
<evidence type="ECO:0000256" key="1">
    <source>
        <dbReference type="ARBA" id="ARBA00022756"/>
    </source>
</evidence>
<keyword evidence="2" id="KW-0963">Cytoplasm</keyword>
<dbReference type="EMBL" id="JSAM01000051">
    <property type="protein sequence ID" value="KIA77961.1"/>
    <property type="molecule type" value="Genomic_DNA"/>
</dbReference>
<name>A0A0C1C334_9BACT</name>
<dbReference type="SUPFAM" id="SSF52540">
    <property type="entry name" value="P-loop containing nucleoside triphosphate hydrolases"/>
    <property type="match status" value="1"/>
</dbReference>
<dbReference type="UniPathway" id="UPA00078">
    <property type="reaction ID" value="UER00161"/>
</dbReference>
<comment type="subcellular location">
    <subcellularLocation>
        <location evidence="2">Cytoplasm</location>
    </subcellularLocation>
</comment>
<keyword evidence="2" id="KW-0547">Nucleotide-binding</keyword>
<gene>
    <name evidence="2 3" type="primary">bioD</name>
    <name evidence="3" type="ORF">DB43_FG00200</name>
</gene>
<dbReference type="Gene3D" id="3.40.50.300">
    <property type="entry name" value="P-loop containing nucleotide triphosphate hydrolases"/>
    <property type="match status" value="1"/>
</dbReference>
<dbReference type="GO" id="GO:0004141">
    <property type="term" value="F:dethiobiotin synthase activity"/>
    <property type="evidence" value="ECO:0007669"/>
    <property type="project" value="UniProtKB-UniRule"/>
</dbReference>
<dbReference type="GO" id="GO:0005829">
    <property type="term" value="C:cytosol"/>
    <property type="evidence" value="ECO:0007669"/>
    <property type="project" value="TreeGrafter"/>
</dbReference>
<comment type="caution">
    <text evidence="3">The sequence shown here is derived from an EMBL/GenBank/DDBJ whole genome shotgun (WGS) entry which is preliminary data.</text>
</comment>
<dbReference type="InterPro" id="IPR004472">
    <property type="entry name" value="DTB_synth_BioD"/>
</dbReference>
<dbReference type="NCBIfam" id="TIGR00347">
    <property type="entry name" value="bioD"/>
    <property type="match status" value="1"/>
</dbReference>
<evidence type="ECO:0000256" key="2">
    <source>
        <dbReference type="HAMAP-Rule" id="MF_00336"/>
    </source>
</evidence>
<dbReference type="CDD" id="cd03109">
    <property type="entry name" value="DTBS"/>
    <property type="match status" value="1"/>
</dbReference>
<feature type="active site" evidence="2">
    <location>
        <position position="39"/>
    </location>
</feature>
<dbReference type="GO" id="GO:0009102">
    <property type="term" value="P:biotin biosynthetic process"/>
    <property type="evidence" value="ECO:0007669"/>
    <property type="project" value="UniProtKB-UniRule"/>
</dbReference>
<dbReference type="EC" id="6.3.3.3" evidence="2"/>
<feature type="binding site" evidence="2">
    <location>
        <position position="50"/>
    </location>
    <ligand>
        <name>ATP</name>
        <dbReference type="ChEBI" id="CHEBI:30616"/>
    </ligand>
</feature>
<dbReference type="GO" id="GO:0005524">
    <property type="term" value="F:ATP binding"/>
    <property type="evidence" value="ECO:0007669"/>
    <property type="project" value="UniProtKB-UniRule"/>
</dbReference>
<comment type="similarity">
    <text evidence="2">Belongs to the dethiobiotin synthetase family.</text>
</comment>
<feature type="binding site" evidence="2">
    <location>
        <begin position="19"/>
        <end position="24"/>
    </location>
    <ligand>
        <name>ATP</name>
        <dbReference type="ChEBI" id="CHEBI:30616"/>
    </ligand>
</feature>
<comment type="subunit">
    <text evidence="2">Homodimer.</text>
</comment>
<feature type="binding site" evidence="2">
    <location>
        <position position="50"/>
    </location>
    <ligand>
        <name>Mg(2+)</name>
        <dbReference type="ChEBI" id="CHEBI:18420"/>
    </ligand>
</feature>
<comment type="caution">
    <text evidence="2">Lacks conserved residue(s) required for the propagation of feature annotation.</text>
</comment>
<proteinExistence type="inferred from homology"/>
<feature type="binding site" evidence="2">
    <location>
        <position position="23"/>
    </location>
    <ligand>
        <name>Mg(2+)</name>
        <dbReference type="ChEBI" id="CHEBI:18420"/>
    </ligand>
</feature>
<sequence>MLMHNAFPSQFFVTGTGTDVGKTVVSAILTYGLKAAYWKPIQTGSEYGTDTFFVKKATQLPDHHFFSEAYCFSKPLSPHAAAKLEGVEIDLDLIKIPQTSLPHLILEGAGGILVPLNSDQTLLDLLRLLNIPILIVASTTLGTINHTLMTIECLRNAGISILGVVMNGPKNDVNAHAISHYGKVTILAEIEPLASVSPQHLLHAYQAFC</sequence>
<feature type="binding site" evidence="2">
    <location>
        <position position="107"/>
    </location>
    <ligand>
        <name>Mg(2+)</name>
        <dbReference type="ChEBI" id="CHEBI:18420"/>
    </ligand>
</feature>
<evidence type="ECO:0000313" key="3">
    <source>
        <dbReference type="EMBL" id="KIA77961.1"/>
    </source>
</evidence>
<keyword evidence="2" id="KW-0479">Metal-binding</keyword>
<dbReference type="HAMAP" id="MF_00336">
    <property type="entry name" value="BioD"/>
    <property type="match status" value="1"/>
</dbReference>
<keyword evidence="2" id="KW-0067">ATP-binding</keyword>
<keyword evidence="2" id="KW-0460">Magnesium</keyword>
<dbReference type="Proteomes" id="UP000031307">
    <property type="component" value="Unassembled WGS sequence"/>
</dbReference>
<dbReference type="GO" id="GO:0000287">
    <property type="term" value="F:magnesium ion binding"/>
    <property type="evidence" value="ECO:0007669"/>
    <property type="project" value="UniProtKB-UniRule"/>
</dbReference>
<protein>
    <recommendedName>
        <fullName evidence="2">ATP-dependent dethiobiotin synthetase BioD</fullName>
        <ecNumber evidence="2">6.3.3.3</ecNumber>
    </recommendedName>
    <alternativeName>
        <fullName evidence="2">DTB synthetase</fullName>
        <shortName evidence="2">DTBS</shortName>
    </alternativeName>
    <alternativeName>
        <fullName evidence="2">Dethiobiotin synthase</fullName>
    </alternativeName>
</protein>
<dbReference type="PANTHER" id="PTHR43210:SF5">
    <property type="entry name" value="DETHIOBIOTIN SYNTHETASE"/>
    <property type="match status" value="1"/>
</dbReference>
<comment type="pathway">
    <text evidence="2">Cofactor biosynthesis; biotin biosynthesis; biotin from 7,8-diaminononanoate: step 1/2.</text>
</comment>
<dbReference type="Pfam" id="PF13500">
    <property type="entry name" value="AAA_26"/>
    <property type="match status" value="1"/>
</dbReference>
<comment type="catalytic activity">
    <reaction evidence="2">
        <text>(7R,8S)-7,8-diammoniononanoate + CO2 + ATP = (4R,5S)-dethiobiotin + ADP + phosphate + 3 H(+)</text>
        <dbReference type="Rhea" id="RHEA:15805"/>
        <dbReference type="ChEBI" id="CHEBI:15378"/>
        <dbReference type="ChEBI" id="CHEBI:16526"/>
        <dbReference type="ChEBI" id="CHEBI:30616"/>
        <dbReference type="ChEBI" id="CHEBI:43474"/>
        <dbReference type="ChEBI" id="CHEBI:149469"/>
        <dbReference type="ChEBI" id="CHEBI:149473"/>
        <dbReference type="ChEBI" id="CHEBI:456216"/>
        <dbReference type="EC" id="6.3.3.3"/>
    </reaction>
</comment>
<comment type="function">
    <text evidence="2">Catalyzes a mechanistically unusual reaction, the ATP-dependent insertion of CO2 between the N7 and N8 nitrogen atoms of 7,8-diaminopelargonic acid (DAPA, also called 7,8-diammoniononanoate) to form a ureido ring.</text>
</comment>
<dbReference type="InterPro" id="IPR027417">
    <property type="entry name" value="P-loop_NTPase"/>
</dbReference>
<reference evidence="3 4" key="1">
    <citation type="journal article" date="2014" name="Mol. Biol. Evol.">
        <title>Massive expansion of Ubiquitination-related gene families within the Chlamydiae.</title>
        <authorList>
            <person name="Domman D."/>
            <person name="Collingro A."/>
            <person name="Lagkouvardos I."/>
            <person name="Gehre L."/>
            <person name="Weinmaier T."/>
            <person name="Rattei T."/>
            <person name="Subtil A."/>
            <person name="Horn M."/>
        </authorList>
    </citation>
    <scope>NUCLEOTIDE SEQUENCE [LARGE SCALE GENOMIC DNA]</scope>
    <source>
        <strain evidence="3 4">OEW1</strain>
    </source>
</reference>
<dbReference type="PANTHER" id="PTHR43210">
    <property type="entry name" value="DETHIOBIOTIN SYNTHETASE"/>
    <property type="match status" value="1"/>
</dbReference>
<dbReference type="PIRSF" id="PIRSF006755">
    <property type="entry name" value="DTB_synth"/>
    <property type="match status" value="1"/>
</dbReference>
<accession>A0A0C1C334</accession>
<feature type="binding site" evidence="2">
    <location>
        <position position="43"/>
    </location>
    <ligand>
        <name>substrate</name>
    </ligand>
</feature>
<evidence type="ECO:0000313" key="4">
    <source>
        <dbReference type="Proteomes" id="UP000031307"/>
    </source>
</evidence>
<keyword evidence="1 2" id="KW-0093">Biotin biosynthesis</keyword>